<dbReference type="EMBL" id="BAABKX010000026">
    <property type="protein sequence ID" value="GAA5063624.1"/>
    <property type="molecule type" value="Genomic_DNA"/>
</dbReference>
<sequence length="47" mass="5539">MLVRTEESWEGEPVRAQTETLQVALDESLRDWLQNLKHEAETRSNLE</sequence>
<gene>
    <name evidence="1" type="ORF">GCM10025751_52330</name>
</gene>
<dbReference type="InterPro" id="IPR023393">
    <property type="entry name" value="START-like_dom_sf"/>
</dbReference>
<reference evidence="1 2" key="1">
    <citation type="journal article" date="2019" name="Int. J. Syst. Evol. Microbiol.">
        <title>The Global Catalogue of Microorganisms (GCM) 10K type strain sequencing project: providing services to taxonomists for standard genome sequencing and annotation.</title>
        <authorList>
            <consortium name="The Broad Institute Genomics Platform"/>
            <consortium name="The Broad Institute Genome Sequencing Center for Infectious Disease"/>
            <person name="Wu L."/>
            <person name="Ma J."/>
        </authorList>
    </citation>
    <scope>NUCLEOTIDE SEQUENCE [LARGE SCALE GENOMIC DNA]</scope>
    <source>
        <strain evidence="1 2">JCM 17504</strain>
    </source>
</reference>
<evidence type="ECO:0000313" key="2">
    <source>
        <dbReference type="Proteomes" id="UP001501729"/>
    </source>
</evidence>
<evidence type="ECO:0000313" key="1">
    <source>
        <dbReference type="EMBL" id="GAA5063624.1"/>
    </source>
</evidence>
<protein>
    <recommendedName>
        <fullName evidence="3">Transposase</fullName>
    </recommendedName>
</protein>
<dbReference type="Proteomes" id="UP001501729">
    <property type="component" value="Unassembled WGS sequence"/>
</dbReference>
<dbReference type="RefSeq" id="WP_227777157.1">
    <property type="nucleotide sequence ID" value="NZ_BAABKX010000026.1"/>
</dbReference>
<name>A0AAV3UQY2_9EURY</name>
<dbReference type="AlphaFoldDB" id="A0AAV3UQY2"/>
<dbReference type="Gene3D" id="3.30.530.20">
    <property type="match status" value="1"/>
</dbReference>
<evidence type="ECO:0008006" key="3">
    <source>
        <dbReference type="Google" id="ProtNLM"/>
    </source>
</evidence>
<comment type="caution">
    <text evidence="1">The sequence shown here is derived from an EMBL/GenBank/DDBJ whole genome shotgun (WGS) entry which is preliminary data.</text>
</comment>
<keyword evidence="2" id="KW-1185">Reference proteome</keyword>
<organism evidence="1 2">
    <name type="scientific">Haladaptatus pallidirubidus</name>
    <dbReference type="NCBI Taxonomy" id="1008152"/>
    <lineage>
        <taxon>Archaea</taxon>
        <taxon>Methanobacteriati</taxon>
        <taxon>Methanobacteriota</taxon>
        <taxon>Stenosarchaea group</taxon>
        <taxon>Halobacteria</taxon>
        <taxon>Halobacteriales</taxon>
        <taxon>Haladaptataceae</taxon>
        <taxon>Haladaptatus</taxon>
    </lineage>
</organism>
<proteinExistence type="predicted"/>
<accession>A0AAV3UQY2</accession>
<dbReference type="GeneID" id="68615858"/>